<dbReference type="InterPro" id="IPR026960">
    <property type="entry name" value="RVT-Znf"/>
</dbReference>
<sequence length="717" mass="79481">MAGGTPPPSSSSPTNTLPSLIPLLSTTEFPLLAPTAGSSPSLPPRSWTNIFAPPEPSSKNLDLSFYPSEPDIIPFTGEKLSKGAEDWGLCLVGYSVGRRPFYEALQEAIKKTWTIRGSVQILSLSDGFFLFKFSCVEDYESIWSRGVWFILGRPFILQQWHPKFKPKREQLTSVPIWIKIHDLPLACWNSEGISRIASKVGVPLAADSLTTQKSRLTYARVCVQVDNQATYPEEILVSLDGDVVQLKVQYEWRPSPCAHCKSLVHPSSSCPSKPHTDSEEPPAQKAPPPRGRSVSRKPRARLSKPPIQKPSIVPASVIIPESAHQKGISTAITNDAGLTLHYQPHSPTQQKTNTITLQCSDPSHIAGKLPYEASLTVPIPNLNSPTKDMSSSSTDTSSQAESSQPGFTSPNKFNVLMEQDISSNLNCISDASKVVKHVTKQDFSNPTNSGVPKKPTRGNPVMDFCSKLRTFRGLIKSHNWANSFLIQTQLAELHVSQATCLDRVSADPLNRDLNASLKSINSKITELASIHASWVIQRAKAKWLLQGEDDLKFLYAKIRARNAKNNAGNALRYSVFAWLCIAGGLKTAAALSLRNVYISPLCPLCHLDIESVNHLFFECNFSYAVLTKLIPKASVLLLRPTATQLFDWTEELNLPERGHSLFKLYICCVIYHVWKERNSRRFGGQSICPVTLYHCIQRSVRAKVLKWKNGDKLLNLI</sequence>
<dbReference type="PANTHER" id="PTHR31286">
    <property type="entry name" value="GLYCINE-RICH CELL WALL STRUCTURAL PROTEIN 1.8-LIKE"/>
    <property type="match status" value="1"/>
</dbReference>
<reference evidence="4 5" key="1">
    <citation type="journal article" date="2024" name="Plant Biotechnol. J.">
        <title>Dendrobium thyrsiflorum genome and its molecular insights into genes involved in important horticultural traits.</title>
        <authorList>
            <person name="Chen B."/>
            <person name="Wang J.Y."/>
            <person name="Zheng P.J."/>
            <person name="Li K.L."/>
            <person name="Liang Y.M."/>
            <person name="Chen X.F."/>
            <person name="Zhang C."/>
            <person name="Zhao X."/>
            <person name="He X."/>
            <person name="Zhang G.Q."/>
            <person name="Liu Z.J."/>
            <person name="Xu Q."/>
        </authorList>
    </citation>
    <scope>NUCLEOTIDE SEQUENCE [LARGE SCALE GENOMIC DNA]</scope>
    <source>
        <strain evidence="4">GZMU011</strain>
    </source>
</reference>
<dbReference type="Proteomes" id="UP001552299">
    <property type="component" value="Unassembled WGS sequence"/>
</dbReference>
<feature type="domain" description="DUF4283" evidence="3">
    <location>
        <begin position="84"/>
        <end position="167"/>
    </location>
</feature>
<dbReference type="InterPro" id="IPR025558">
    <property type="entry name" value="DUF4283"/>
</dbReference>
<dbReference type="PANTHER" id="PTHR31286:SF180">
    <property type="entry name" value="OS10G0362600 PROTEIN"/>
    <property type="match status" value="1"/>
</dbReference>
<protein>
    <recommendedName>
        <fullName evidence="6">DUF4283 domain-containing protein</fullName>
    </recommendedName>
</protein>
<evidence type="ECO:0000313" key="4">
    <source>
        <dbReference type="EMBL" id="KAL0910776.1"/>
    </source>
</evidence>
<feature type="compositionally biased region" description="Low complexity" evidence="1">
    <location>
        <begin position="11"/>
        <end position="20"/>
    </location>
</feature>
<dbReference type="InterPro" id="IPR040256">
    <property type="entry name" value="At4g02000-like"/>
</dbReference>
<feature type="region of interest" description="Disordered" evidence="1">
    <location>
        <begin position="1"/>
        <end position="20"/>
    </location>
</feature>
<evidence type="ECO:0008006" key="6">
    <source>
        <dbReference type="Google" id="ProtNLM"/>
    </source>
</evidence>
<dbReference type="EMBL" id="JANQDX010000015">
    <property type="protein sequence ID" value="KAL0910776.1"/>
    <property type="molecule type" value="Genomic_DNA"/>
</dbReference>
<evidence type="ECO:0000313" key="5">
    <source>
        <dbReference type="Proteomes" id="UP001552299"/>
    </source>
</evidence>
<organism evidence="4 5">
    <name type="scientific">Dendrobium thyrsiflorum</name>
    <name type="common">Pinecone-like raceme dendrobium</name>
    <name type="synonym">Orchid</name>
    <dbReference type="NCBI Taxonomy" id="117978"/>
    <lineage>
        <taxon>Eukaryota</taxon>
        <taxon>Viridiplantae</taxon>
        <taxon>Streptophyta</taxon>
        <taxon>Embryophyta</taxon>
        <taxon>Tracheophyta</taxon>
        <taxon>Spermatophyta</taxon>
        <taxon>Magnoliopsida</taxon>
        <taxon>Liliopsida</taxon>
        <taxon>Asparagales</taxon>
        <taxon>Orchidaceae</taxon>
        <taxon>Epidendroideae</taxon>
        <taxon>Malaxideae</taxon>
        <taxon>Dendrobiinae</taxon>
        <taxon>Dendrobium</taxon>
    </lineage>
</organism>
<dbReference type="Pfam" id="PF13966">
    <property type="entry name" value="zf-RVT"/>
    <property type="match status" value="1"/>
</dbReference>
<name>A0ABD0UK83_DENTH</name>
<feature type="compositionally biased region" description="Low complexity" evidence="1">
    <location>
        <begin position="384"/>
        <end position="403"/>
    </location>
</feature>
<dbReference type="Pfam" id="PF14111">
    <property type="entry name" value="DUF4283"/>
    <property type="match status" value="1"/>
</dbReference>
<evidence type="ECO:0000259" key="3">
    <source>
        <dbReference type="Pfam" id="PF14111"/>
    </source>
</evidence>
<evidence type="ECO:0000256" key="1">
    <source>
        <dbReference type="SAM" id="MobiDB-lite"/>
    </source>
</evidence>
<keyword evidence="5" id="KW-1185">Reference proteome</keyword>
<dbReference type="AlphaFoldDB" id="A0ABD0UK83"/>
<feature type="compositionally biased region" description="Basic residues" evidence="1">
    <location>
        <begin position="293"/>
        <end position="302"/>
    </location>
</feature>
<comment type="caution">
    <text evidence="4">The sequence shown here is derived from an EMBL/GenBank/DDBJ whole genome shotgun (WGS) entry which is preliminary data.</text>
</comment>
<evidence type="ECO:0000259" key="2">
    <source>
        <dbReference type="Pfam" id="PF13966"/>
    </source>
</evidence>
<gene>
    <name evidence="4" type="ORF">M5K25_018861</name>
</gene>
<feature type="compositionally biased region" description="Pro residues" evidence="1">
    <location>
        <begin position="1"/>
        <end position="10"/>
    </location>
</feature>
<feature type="region of interest" description="Disordered" evidence="1">
    <location>
        <begin position="377"/>
        <end position="411"/>
    </location>
</feature>
<feature type="domain" description="Reverse transcriptase zinc-binding" evidence="2">
    <location>
        <begin position="569"/>
        <end position="624"/>
    </location>
</feature>
<feature type="region of interest" description="Disordered" evidence="1">
    <location>
        <begin position="263"/>
        <end position="314"/>
    </location>
</feature>
<proteinExistence type="predicted"/>
<accession>A0ABD0UK83</accession>